<reference evidence="1" key="2">
    <citation type="submission" date="2022-01" db="EMBL/GenBank/DDBJ databases">
        <authorList>
            <person name="Yamashiro T."/>
            <person name="Shiraishi A."/>
            <person name="Satake H."/>
            <person name="Nakayama K."/>
        </authorList>
    </citation>
    <scope>NUCLEOTIDE SEQUENCE</scope>
</reference>
<gene>
    <name evidence="1" type="ORF">Tco_1017622</name>
</gene>
<name>A0ABQ5FUL1_9ASTR</name>
<evidence type="ECO:0000313" key="1">
    <source>
        <dbReference type="EMBL" id="GJT66142.1"/>
    </source>
</evidence>
<sequence>MGGDEDNGVGCGWWERILKASGGGVAETHQSQRISLLADGVVAGIVDRILTQVLIVISSDCLCLLGPGNNLAKVGACFGYQGQARYLERVCLKKRLTSMASSGYVGLAKELSDHWLSVNPLSDSGSSNGTGKPSVRVTDINVSPVPTKMKTASQDSRRQALEKQLLSVIAVFAMSRNMDCVEKDTSGIYSKKFPHHGIDRWLQIQIFYDHVSFHLYCEIDRAVSGKLRNKNTDKSWELIENLALYDHEGWDEPIELRQNGSKPFLLPQGIPKTLSDEILELEDQINFLLKGS</sequence>
<evidence type="ECO:0000313" key="2">
    <source>
        <dbReference type="Proteomes" id="UP001151760"/>
    </source>
</evidence>
<reference evidence="1" key="1">
    <citation type="journal article" date="2022" name="Int. J. Mol. Sci.">
        <title>Draft Genome of Tanacetum Coccineum: Genomic Comparison of Closely Related Tanacetum-Family Plants.</title>
        <authorList>
            <person name="Yamashiro T."/>
            <person name="Shiraishi A."/>
            <person name="Nakayama K."/>
            <person name="Satake H."/>
        </authorList>
    </citation>
    <scope>NUCLEOTIDE SEQUENCE</scope>
</reference>
<accession>A0ABQ5FUL1</accession>
<dbReference type="Proteomes" id="UP001151760">
    <property type="component" value="Unassembled WGS sequence"/>
</dbReference>
<dbReference type="EMBL" id="BQNB010017689">
    <property type="protein sequence ID" value="GJT66142.1"/>
    <property type="molecule type" value="Genomic_DNA"/>
</dbReference>
<protein>
    <submittedName>
        <fullName evidence="1">Uncharacterized protein</fullName>
    </submittedName>
</protein>
<organism evidence="1 2">
    <name type="scientific">Tanacetum coccineum</name>
    <dbReference type="NCBI Taxonomy" id="301880"/>
    <lineage>
        <taxon>Eukaryota</taxon>
        <taxon>Viridiplantae</taxon>
        <taxon>Streptophyta</taxon>
        <taxon>Embryophyta</taxon>
        <taxon>Tracheophyta</taxon>
        <taxon>Spermatophyta</taxon>
        <taxon>Magnoliopsida</taxon>
        <taxon>eudicotyledons</taxon>
        <taxon>Gunneridae</taxon>
        <taxon>Pentapetalae</taxon>
        <taxon>asterids</taxon>
        <taxon>campanulids</taxon>
        <taxon>Asterales</taxon>
        <taxon>Asteraceae</taxon>
        <taxon>Asteroideae</taxon>
        <taxon>Anthemideae</taxon>
        <taxon>Anthemidinae</taxon>
        <taxon>Tanacetum</taxon>
    </lineage>
</organism>
<keyword evidence="2" id="KW-1185">Reference proteome</keyword>
<proteinExistence type="predicted"/>
<comment type="caution">
    <text evidence="1">The sequence shown here is derived from an EMBL/GenBank/DDBJ whole genome shotgun (WGS) entry which is preliminary data.</text>
</comment>